<gene>
    <name evidence="1" type="ordered locus">swp_1583</name>
</gene>
<organism evidence="1 2">
    <name type="scientific">Shewanella piezotolerans (strain WP3 / JCM 13877)</name>
    <dbReference type="NCBI Taxonomy" id="225849"/>
    <lineage>
        <taxon>Bacteria</taxon>
        <taxon>Pseudomonadati</taxon>
        <taxon>Pseudomonadota</taxon>
        <taxon>Gammaproteobacteria</taxon>
        <taxon>Alteromonadales</taxon>
        <taxon>Shewanellaceae</taxon>
        <taxon>Shewanella</taxon>
    </lineage>
</organism>
<reference evidence="1 2" key="1">
    <citation type="journal article" date="2008" name="PLoS ONE">
        <title>Environmental adaptation: genomic analysis of the piezotolerant and psychrotolerant deep-sea iron reducing bacterium Shewanella piezotolerans WP3.</title>
        <authorList>
            <person name="Wang F."/>
            <person name="Wang J."/>
            <person name="Jian H."/>
            <person name="Zhang B."/>
            <person name="Li S."/>
            <person name="Wang F."/>
            <person name="Zeng X."/>
            <person name="Gao L."/>
            <person name="Bartlett D.H."/>
            <person name="Yu J."/>
            <person name="Hu S."/>
            <person name="Xiao X."/>
        </authorList>
    </citation>
    <scope>NUCLEOTIDE SEQUENCE [LARGE SCALE GENOMIC DNA]</scope>
    <source>
        <strain evidence="2">WP3 / JCM 13877</strain>
    </source>
</reference>
<evidence type="ECO:0000313" key="2">
    <source>
        <dbReference type="Proteomes" id="UP000000753"/>
    </source>
</evidence>
<proteinExistence type="predicted"/>
<evidence type="ECO:0000313" key="1">
    <source>
        <dbReference type="EMBL" id="ACJ28365.1"/>
    </source>
</evidence>
<name>B8CL40_SHEPW</name>
<dbReference type="HOGENOM" id="CLU_3047954_0_0_6"/>
<keyword evidence="2" id="KW-1185">Reference proteome</keyword>
<accession>B8CL40</accession>
<dbReference type="Proteomes" id="UP000000753">
    <property type="component" value="Chromosome"/>
</dbReference>
<dbReference type="AlphaFoldDB" id="B8CL40"/>
<dbReference type="KEGG" id="swp:swp_1583"/>
<protein>
    <submittedName>
        <fullName evidence="1">Uncharacterized protein</fullName>
    </submittedName>
</protein>
<sequence>MNKDKAFETGSLRNLINEAFGKWLQTSVGCNVCPRKAVKNGVELLVKENKTEFI</sequence>
<dbReference type="EMBL" id="CP000472">
    <property type="protein sequence ID" value="ACJ28365.1"/>
    <property type="molecule type" value="Genomic_DNA"/>
</dbReference>